<dbReference type="EMBL" id="UINC01022958">
    <property type="protein sequence ID" value="SVA93662.1"/>
    <property type="molecule type" value="Genomic_DNA"/>
</dbReference>
<proteinExistence type="predicted"/>
<sequence length="250" mass="28428">MKKFIKYIVFISLASFSYLTFADNHMPKTYAMEGYQCNFADGKGLNDVLRVASKWDKWSDANYSVPYAAWVMVPFYQTKSDFGFDLAWLGVSDSWQELGQSQDEWMEKGQRLQAEFNSVSPCDNHVAYWVFTQRESKETNPKGYLSVRGCNNNETTTLEQINAASAKRNEYLDSLGMDSAIYAWFPGAGSPLENTYDYLEVWANSSMKEWGKAPDAWLAGNPDPSGLSDLRECDMPRVYYSQYVGGKTAE</sequence>
<reference evidence="1" key="1">
    <citation type="submission" date="2018-05" db="EMBL/GenBank/DDBJ databases">
        <authorList>
            <person name="Lanie J.A."/>
            <person name="Ng W.-L."/>
            <person name="Kazmierczak K.M."/>
            <person name="Andrzejewski T.M."/>
            <person name="Davidsen T.M."/>
            <person name="Wayne K.J."/>
            <person name="Tettelin H."/>
            <person name="Glass J.I."/>
            <person name="Rusch D."/>
            <person name="Podicherti R."/>
            <person name="Tsui H.-C.T."/>
            <person name="Winkler M.E."/>
        </authorList>
    </citation>
    <scope>NUCLEOTIDE SEQUENCE</scope>
</reference>
<dbReference type="AlphaFoldDB" id="A0A381ZXT1"/>
<evidence type="ECO:0000313" key="1">
    <source>
        <dbReference type="EMBL" id="SVA93662.1"/>
    </source>
</evidence>
<name>A0A381ZXT1_9ZZZZ</name>
<organism evidence="1">
    <name type="scientific">marine metagenome</name>
    <dbReference type="NCBI Taxonomy" id="408172"/>
    <lineage>
        <taxon>unclassified sequences</taxon>
        <taxon>metagenomes</taxon>
        <taxon>ecological metagenomes</taxon>
    </lineage>
</organism>
<protein>
    <submittedName>
        <fullName evidence="1">Uncharacterized protein</fullName>
    </submittedName>
</protein>
<gene>
    <name evidence="1" type="ORF">METZ01_LOCUS146516</name>
</gene>
<accession>A0A381ZXT1</accession>